<sequence>MKIQDYINEAREELELAVSLLYAAEILIEKKEVDALTIIVAKVREIIDKVCNRWLDLISKDLSKALLAEEKQ</sequence>
<name>A0A7J2TAF1_9CREN</name>
<comment type="caution">
    <text evidence="1">The sequence shown here is derived from an EMBL/GenBank/DDBJ whole genome shotgun (WGS) entry which is preliminary data.</text>
</comment>
<gene>
    <name evidence="1" type="ORF">ENP99_05055</name>
</gene>
<organism evidence="1">
    <name type="scientific">Ignisphaera aggregans</name>
    <dbReference type="NCBI Taxonomy" id="334771"/>
    <lineage>
        <taxon>Archaea</taxon>
        <taxon>Thermoproteota</taxon>
        <taxon>Thermoprotei</taxon>
        <taxon>Desulfurococcales</taxon>
        <taxon>Desulfurococcaceae</taxon>
        <taxon>Ignisphaera</taxon>
    </lineage>
</organism>
<reference evidence="1" key="1">
    <citation type="journal article" date="2020" name="mSystems">
        <title>Genome- and Community-Level Interaction Insights into Carbon Utilization and Element Cycling Functions of Hydrothermarchaeota in Hydrothermal Sediment.</title>
        <authorList>
            <person name="Zhou Z."/>
            <person name="Liu Y."/>
            <person name="Xu W."/>
            <person name="Pan J."/>
            <person name="Luo Z.H."/>
            <person name="Li M."/>
        </authorList>
    </citation>
    <scope>NUCLEOTIDE SEQUENCE [LARGE SCALE GENOMIC DNA]</scope>
    <source>
        <strain evidence="1">SpSt-27</strain>
    </source>
</reference>
<protein>
    <submittedName>
        <fullName evidence="1">Uncharacterized protein</fullName>
    </submittedName>
</protein>
<proteinExistence type="predicted"/>
<dbReference type="AlphaFoldDB" id="A0A7J2TAF1"/>
<dbReference type="EMBL" id="DSLL01000042">
    <property type="protein sequence ID" value="HEH31456.1"/>
    <property type="molecule type" value="Genomic_DNA"/>
</dbReference>
<evidence type="ECO:0000313" key="1">
    <source>
        <dbReference type="EMBL" id="HEH31456.1"/>
    </source>
</evidence>
<accession>A0A7J2TAF1</accession>